<accession>A0A7Z0CKJ8</accession>
<gene>
    <name evidence="2" type="ORF">BKA03_002117</name>
</gene>
<dbReference type="Pfam" id="PF00563">
    <property type="entry name" value="EAL"/>
    <property type="match status" value="1"/>
</dbReference>
<protein>
    <submittedName>
        <fullName evidence="2">EAL domain-containing protein (Putative c-di-GMP-specific phosphodiesterase class I)</fullName>
    </submittedName>
</protein>
<dbReference type="RefSeq" id="WP_062075998.1">
    <property type="nucleotide sequence ID" value="NZ_BBRC01000015.1"/>
</dbReference>
<dbReference type="SUPFAM" id="SSF141868">
    <property type="entry name" value="EAL domain-like"/>
    <property type="match status" value="1"/>
</dbReference>
<comment type="caution">
    <text evidence="2">The sequence shown here is derived from an EMBL/GenBank/DDBJ whole genome shotgun (WGS) entry which is preliminary data.</text>
</comment>
<evidence type="ECO:0000313" key="2">
    <source>
        <dbReference type="EMBL" id="NYI41998.1"/>
    </source>
</evidence>
<dbReference type="InterPro" id="IPR001633">
    <property type="entry name" value="EAL_dom"/>
</dbReference>
<dbReference type="Gene3D" id="3.20.20.450">
    <property type="entry name" value="EAL domain"/>
    <property type="match status" value="1"/>
</dbReference>
<proteinExistence type="predicted"/>
<evidence type="ECO:0000313" key="3">
    <source>
        <dbReference type="Proteomes" id="UP000547973"/>
    </source>
</evidence>
<dbReference type="PANTHER" id="PTHR33121">
    <property type="entry name" value="CYCLIC DI-GMP PHOSPHODIESTERASE PDEF"/>
    <property type="match status" value="1"/>
</dbReference>
<dbReference type="OrthoDB" id="23692at2"/>
<dbReference type="Pfam" id="PF00571">
    <property type="entry name" value="CBS"/>
    <property type="match status" value="1"/>
</dbReference>
<sequence length="375" mass="40609">MTIHTHGHATDSRWTQLLDDAIAGVGVQCYYQPIVDLDQRVVVGYEALARFSHPDAGGVSPDVWFARARERGIQADLEAVVLSIALARRPDLPQDCFLAVNVEPDSLRNPKVRDVFNTQSDLTGLVLEITEHSSWEWVDLEPSVNAVRAKGALIAVDDAGAGYSGLQQILELRPSILKLDRAIVQGVATDEAKVALVEMIGLFASRVDAWVVAEGIETLADAKRLADMRVPLAQGFLFAVPAPDFTDIDANVAAQLAAFADQSGDTMHRLLETAPTIRMDESVEQAWSHVDSQWVVVVDREQRPHGLVNPAAAIAGELIATLTVNVNARPAEVAQRISTSRQEPGAPILVTDDQGKFVGIVTVRRLIGKLSTLVS</sequence>
<dbReference type="SUPFAM" id="SSF54631">
    <property type="entry name" value="CBS-domain pair"/>
    <property type="match status" value="1"/>
</dbReference>
<dbReference type="GO" id="GO:0071111">
    <property type="term" value="F:cyclic-guanylate-specific phosphodiesterase activity"/>
    <property type="evidence" value="ECO:0007669"/>
    <property type="project" value="InterPro"/>
</dbReference>
<dbReference type="InterPro" id="IPR046342">
    <property type="entry name" value="CBS_dom_sf"/>
</dbReference>
<dbReference type="EMBL" id="JACBZO010000001">
    <property type="protein sequence ID" value="NYI41998.1"/>
    <property type="molecule type" value="Genomic_DNA"/>
</dbReference>
<reference evidence="2 3" key="1">
    <citation type="submission" date="2020-07" db="EMBL/GenBank/DDBJ databases">
        <title>Sequencing the genomes of 1000 actinobacteria strains.</title>
        <authorList>
            <person name="Klenk H.-P."/>
        </authorList>
    </citation>
    <scope>NUCLEOTIDE SEQUENCE [LARGE SCALE GENOMIC DNA]</scope>
    <source>
        <strain evidence="2 3">DSM 19970</strain>
    </source>
</reference>
<dbReference type="InterPro" id="IPR035919">
    <property type="entry name" value="EAL_sf"/>
</dbReference>
<dbReference type="InterPro" id="IPR000644">
    <property type="entry name" value="CBS_dom"/>
</dbReference>
<dbReference type="PANTHER" id="PTHR33121:SF76">
    <property type="entry name" value="SIGNALING PROTEIN"/>
    <property type="match status" value="1"/>
</dbReference>
<dbReference type="CDD" id="cd01948">
    <property type="entry name" value="EAL"/>
    <property type="match status" value="1"/>
</dbReference>
<feature type="domain" description="EAL" evidence="1">
    <location>
        <begin position="11"/>
        <end position="255"/>
    </location>
</feature>
<dbReference type="Proteomes" id="UP000547973">
    <property type="component" value="Unassembled WGS sequence"/>
</dbReference>
<organism evidence="2 3">
    <name type="scientific">Demequina lutea</name>
    <dbReference type="NCBI Taxonomy" id="431489"/>
    <lineage>
        <taxon>Bacteria</taxon>
        <taxon>Bacillati</taxon>
        <taxon>Actinomycetota</taxon>
        <taxon>Actinomycetes</taxon>
        <taxon>Micrococcales</taxon>
        <taxon>Demequinaceae</taxon>
        <taxon>Demequina</taxon>
    </lineage>
</organism>
<dbReference type="SMART" id="SM00052">
    <property type="entry name" value="EAL"/>
    <property type="match status" value="1"/>
</dbReference>
<dbReference type="InterPro" id="IPR050706">
    <property type="entry name" value="Cyclic-di-GMP_PDE-like"/>
</dbReference>
<name>A0A7Z0CKJ8_9MICO</name>
<dbReference type="PROSITE" id="PS50883">
    <property type="entry name" value="EAL"/>
    <property type="match status" value="1"/>
</dbReference>
<keyword evidence="3" id="KW-1185">Reference proteome</keyword>
<dbReference type="AlphaFoldDB" id="A0A7Z0CKJ8"/>
<evidence type="ECO:0000259" key="1">
    <source>
        <dbReference type="PROSITE" id="PS50883"/>
    </source>
</evidence>